<gene>
    <name evidence="2" type="ORF">ISO4_00606</name>
</gene>
<feature type="region of interest" description="Disordered" evidence="1">
    <location>
        <begin position="1"/>
        <end position="47"/>
    </location>
</feature>
<proteinExistence type="predicted"/>
<protein>
    <recommendedName>
        <fullName evidence="4">DUF721 domain-containing protein</fullName>
    </recommendedName>
</protein>
<dbReference type="Proteomes" id="UP000644441">
    <property type="component" value="Unassembled WGS sequence"/>
</dbReference>
<evidence type="ECO:0008006" key="4">
    <source>
        <dbReference type="Google" id="ProtNLM"/>
    </source>
</evidence>
<evidence type="ECO:0000313" key="3">
    <source>
        <dbReference type="Proteomes" id="UP000644441"/>
    </source>
</evidence>
<comment type="caution">
    <text evidence="2">The sequence shown here is derived from an EMBL/GenBank/DDBJ whole genome shotgun (WGS) entry which is preliminary data.</text>
</comment>
<accession>A0ABS0ACY9</accession>
<keyword evidence="3" id="KW-1185">Reference proteome</keyword>
<reference evidence="2 3" key="1">
    <citation type="submission" date="2012-09" db="EMBL/GenBank/DDBJ databases">
        <title>Genome Sequence of alkane-degrading Bacterium Alcanivorax venustensis ISO4.</title>
        <authorList>
            <person name="Lai Q."/>
            <person name="Shao Z."/>
        </authorList>
    </citation>
    <scope>NUCLEOTIDE SEQUENCE [LARGE SCALE GENOMIC DNA]</scope>
    <source>
        <strain evidence="2 3">ISO4</strain>
    </source>
</reference>
<name>A0ABS0ACY9_9GAMM</name>
<evidence type="ECO:0000313" key="2">
    <source>
        <dbReference type="EMBL" id="MBF5052004.1"/>
    </source>
</evidence>
<evidence type="ECO:0000256" key="1">
    <source>
        <dbReference type="SAM" id="MobiDB-lite"/>
    </source>
</evidence>
<sequence>MSKPSLPKELQGLLRQNSTLAPLAKAARGHKAAAPKGPAAPPQDCLPPALRDRVTLVEEENRWLAMVETSATAQLLRFHLPRLERSLAPGKSIKILVTGRRAAPAATADKLRANERPPLDAGSAAHIRQAADCVDDDELAKALRRLAGRAES</sequence>
<dbReference type="EMBL" id="ARXR01000003">
    <property type="protein sequence ID" value="MBF5052004.1"/>
    <property type="molecule type" value="Genomic_DNA"/>
</dbReference>
<organism evidence="2 3">
    <name type="scientific">Alloalcanivorax venustensis ISO4</name>
    <dbReference type="NCBI Taxonomy" id="1177184"/>
    <lineage>
        <taxon>Bacteria</taxon>
        <taxon>Pseudomonadati</taxon>
        <taxon>Pseudomonadota</taxon>
        <taxon>Gammaproteobacteria</taxon>
        <taxon>Oceanospirillales</taxon>
        <taxon>Alcanivoracaceae</taxon>
        <taxon>Alloalcanivorax</taxon>
    </lineage>
</organism>
<dbReference type="RefSeq" id="WP_194855101.1">
    <property type="nucleotide sequence ID" value="NZ_ARXR01000003.1"/>
</dbReference>